<dbReference type="GO" id="GO:0050567">
    <property type="term" value="F:glutaminyl-tRNA synthase (glutamine-hydrolyzing) activity"/>
    <property type="evidence" value="ECO:0007669"/>
    <property type="project" value="TreeGrafter"/>
</dbReference>
<dbReference type="EMBL" id="UINC01067621">
    <property type="protein sequence ID" value="SVB99455.1"/>
    <property type="molecule type" value="Genomic_DNA"/>
</dbReference>
<organism evidence="2">
    <name type="scientific">marine metagenome</name>
    <dbReference type="NCBI Taxonomy" id="408172"/>
    <lineage>
        <taxon>unclassified sequences</taxon>
        <taxon>metagenomes</taxon>
        <taxon>ecological metagenomes</taxon>
    </lineage>
</organism>
<dbReference type="InterPro" id="IPR036928">
    <property type="entry name" value="AS_sf"/>
</dbReference>
<protein>
    <recommendedName>
        <fullName evidence="1">Amidase domain-containing protein</fullName>
    </recommendedName>
</protein>
<dbReference type="InterPro" id="IPR000120">
    <property type="entry name" value="Amidase"/>
</dbReference>
<feature type="non-terminal residue" evidence="2">
    <location>
        <position position="1"/>
    </location>
</feature>
<dbReference type="SUPFAM" id="SSF75304">
    <property type="entry name" value="Amidase signature (AS) enzymes"/>
    <property type="match status" value="1"/>
</dbReference>
<dbReference type="PANTHER" id="PTHR11895:SF73">
    <property type="entry name" value="AMIDASE FAMILY PROTEIN"/>
    <property type="match status" value="1"/>
</dbReference>
<evidence type="ECO:0000259" key="1">
    <source>
        <dbReference type="Pfam" id="PF01425"/>
    </source>
</evidence>
<dbReference type="AlphaFoldDB" id="A0A382IJF6"/>
<feature type="domain" description="Amidase" evidence="1">
    <location>
        <begin position="130"/>
        <end position="339"/>
    </location>
</feature>
<dbReference type="PANTHER" id="PTHR11895">
    <property type="entry name" value="TRANSAMIDASE"/>
    <property type="match status" value="1"/>
</dbReference>
<reference evidence="2" key="1">
    <citation type="submission" date="2018-05" db="EMBL/GenBank/DDBJ databases">
        <authorList>
            <person name="Lanie J.A."/>
            <person name="Ng W.-L."/>
            <person name="Kazmierczak K.M."/>
            <person name="Andrzejewski T.M."/>
            <person name="Davidsen T.M."/>
            <person name="Wayne K.J."/>
            <person name="Tettelin H."/>
            <person name="Glass J.I."/>
            <person name="Rusch D."/>
            <person name="Podicherti R."/>
            <person name="Tsui H.-C.T."/>
            <person name="Winkler M.E."/>
        </authorList>
    </citation>
    <scope>NUCLEOTIDE SEQUENCE</scope>
</reference>
<dbReference type="Pfam" id="PF01425">
    <property type="entry name" value="Amidase"/>
    <property type="match status" value="1"/>
</dbReference>
<sequence length="340" mass="36760">VFALIIVGLGFWLTQQKGDAALFRISTVKKAEKLSGLQFGSADRKLMMEDISSNLENYESIRNLRIPNSVQPSIQFNPVPIGAQFDKIRRQIRWSPAGEISRPNNLEELAFASVAQLAELIRTRQVNSTELTKMYLSRLKEHGPTLECVVTLTEDLALKQAARADREIAAGKYRGPLHGIPYGAKDLLSVEGYKTTWGATPYKDQMIDDNAAVVKRLEEAGAVLVAKLTLGALAWGDVWFGGKTKNPWNLEEGSSGSSAGSGSATAAGLVAFAIGTETWGSIVSPSTRCGVTGLRPTFGRVSRAGAMALSWSMDKIGPMCRTVEDCAMVFNAIYGPDGQD</sequence>
<dbReference type="InterPro" id="IPR023631">
    <property type="entry name" value="Amidase_dom"/>
</dbReference>
<name>A0A382IJF6_9ZZZZ</name>
<feature type="non-terminal residue" evidence="2">
    <location>
        <position position="340"/>
    </location>
</feature>
<evidence type="ECO:0000313" key="2">
    <source>
        <dbReference type="EMBL" id="SVB99455.1"/>
    </source>
</evidence>
<proteinExistence type="predicted"/>
<accession>A0A382IJF6</accession>
<gene>
    <name evidence="2" type="ORF">METZ01_LOCUS252309</name>
</gene>
<dbReference type="Gene3D" id="3.90.1300.10">
    <property type="entry name" value="Amidase signature (AS) domain"/>
    <property type="match status" value="1"/>
</dbReference>